<evidence type="ECO:0000313" key="2">
    <source>
        <dbReference type="Proteomes" id="UP000078046"/>
    </source>
</evidence>
<dbReference type="Proteomes" id="UP000078046">
    <property type="component" value="Unassembled WGS sequence"/>
</dbReference>
<accession>A0A177B7Y8</accession>
<reference evidence="1 2" key="1">
    <citation type="submission" date="2016-04" db="EMBL/GenBank/DDBJ databases">
        <title>The genome of Intoshia linei affirms orthonectids as highly simplified spiralians.</title>
        <authorList>
            <person name="Mikhailov K.V."/>
            <person name="Slusarev G.S."/>
            <person name="Nikitin M.A."/>
            <person name="Logacheva M.D."/>
            <person name="Penin A."/>
            <person name="Aleoshin V."/>
            <person name="Panchin Y.V."/>
        </authorList>
    </citation>
    <scope>NUCLEOTIDE SEQUENCE [LARGE SCALE GENOMIC DNA]</scope>
    <source>
        <strain evidence="1">Intl2013</strain>
        <tissue evidence="1">Whole animal</tissue>
    </source>
</reference>
<keyword evidence="2" id="KW-1185">Reference proteome</keyword>
<evidence type="ECO:0000313" key="1">
    <source>
        <dbReference type="EMBL" id="OAF70417.1"/>
    </source>
</evidence>
<gene>
    <name evidence="1" type="ORF">A3Q56_01856</name>
</gene>
<protein>
    <recommendedName>
        <fullName evidence="3">Tc1-like transposase DDE domain-containing protein</fullName>
    </recommendedName>
</protein>
<proteinExistence type="predicted"/>
<dbReference type="EMBL" id="LWCA01000151">
    <property type="protein sequence ID" value="OAF70417.1"/>
    <property type="molecule type" value="Genomic_DNA"/>
</dbReference>
<dbReference type="InterPro" id="IPR036397">
    <property type="entry name" value="RNaseH_sf"/>
</dbReference>
<sequence length="112" mass="12729">MIAAIVSQVNYLLYGRGRRSLGLFTPPYYSDLQPIELIWAITKGDAGRQYDINTNFKDVLYRLNNAFNDLSSNVIQGCIRKTDSLIKNLYEEIVEIEMLAESSEDSDCSIII</sequence>
<name>A0A177B7Y8_9BILA</name>
<dbReference type="PANTHER" id="PTHR33939">
    <property type="entry name" value="PROTEIN CBG22215"/>
    <property type="match status" value="1"/>
</dbReference>
<dbReference type="Gene3D" id="3.30.420.10">
    <property type="entry name" value="Ribonuclease H-like superfamily/Ribonuclease H"/>
    <property type="match status" value="1"/>
</dbReference>
<comment type="caution">
    <text evidence="1">The sequence shown here is derived from an EMBL/GenBank/DDBJ whole genome shotgun (WGS) entry which is preliminary data.</text>
</comment>
<organism evidence="1 2">
    <name type="scientific">Intoshia linei</name>
    <dbReference type="NCBI Taxonomy" id="1819745"/>
    <lineage>
        <taxon>Eukaryota</taxon>
        <taxon>Metazoa</taxon>
        <taxon>Spiralia</taxon>
        <taxon>Lophotrochozoa</taxon>
        <taxon>Mesozoa</taxon>
        <taxon>Orthonectida</taxon>
        <taxon>Rhopaluridae</taxon>
        <taxon>Intoshia</taxon>
    </lineage>
</organism>
<dbReference type="PANTHER" id="PTHR33939:SF1">
    <property type="entry name" value="DUF4371 DOMAIN-CONTAINING PROTEIN"/>
    <property type="match status" value="1"/>
</dbReference>
<dbReference type="AlphaFoldDB" id="A0A177B7Y8"/>
<dbReference type="OrthoDB" id="6511194at2759"/>
<evidence type="ECO:0008006" key="3">
    <source>
        <dbReference type="Google" id="ProtNLM"/>
    </source>
</evidence>
<dbReference type="GO" id="GO:0003676">
    <property type="term" value="F:nucleic acid binding"/>
    <property type="evidence" value="ECO:0007669"/>
    <property type="project" value="InterPro"/>
</dbReference>